<evidence type="ECO:0000313" key="1">
    <source>
        <dbReference type="EMBL" id="CAG8740545.1"/>
    </source>
</evidence>
<proteinExistence type="predicted"/>
<keyword evidence="2" id="KW-1185">Reference proteome</keyword>
<accession>A0ABN7V7J0</accession>
<evidence type="ECO:0000313" key="2">
    <source>
        <dbReference type="Proteomes" id="UP000789901"/>
    </source>
</evidence>
<comment type="caution">
    <text evidence="1">The sequence shown here is derived from an EMBL/GenBank/DDBJ whole genome shotgun (WGS) entry which is preliminary data.</text>
</comment>
<name>A0ABN7V7J0_GIGMA</name>
<organism evidence="1 2">
    <name type="scientific">Gigaspora margarita</name>
    <dbReference type="NCBI Taxonomy" id="4874"/>
    <lineage>
        <taxon>Eukaryota</taxon>
        <taxon>Fungi</taxon>
        <taxon>Fungi incertae sedis</taxon>
        <taxon>Mucoromycota</taxon>
        <taxon>Glomeromycotina</taxon>
        <taxon>Glomeromycetes</taxon>
        <taxon>Diversisporales</taxon>
        <taxon>Gigasporaceae</taxon>
        <taxon>Gigaspora</taxon>
    </lineage>
</organism>
<gene>
    <name evidence="1" type="ORF">GMARGA_LOCUS15330</name>
</gene>
<reference evidence="1 2" key="1">
    <citation type="submission" date="2021-06" db="EMBL/GenBank/DDBJ databases">
        <authorList>
            <person name="Kallberg Y."/>
            <person name="Tangrot J."/>
            <person name="Rosling A."/>
        </authorList>
    </citation>
    <scope>NUCLEOTIDE SEQUENCE [LARGE SCALE GENOMIC DNA]</scope>
    <source>
        <strain evidence="1 2">120-4 pot B 10/14</strain>
    </source>
</reference>
<protein>
    <submittedName>
        <fullName evidence="1">22511_t:CDS:1</fullName>
    </submittedName>
</protein>
<sequence length="107" mass="12445">MNGGGNICAVSCCYENRTSDEKNEYHSEGVGSRMMMIFSNETEKDYSIERAMTEYGIDYAQSVEENTEVRNNYEKKDFFSIRYQKTLDIGIGFDEYELSALQKRLKE</sequence>
<dbReference type="EMBL" id="CAJVQB010010510">
    <property type="protein sequence ID" value="CAG8740545.1"/>
    <property type="molecule type" value="Genomic_DNA"/>
</dbReference>
<dbReference type="Proteomes" id="UP000789901">
    <property type="component" value="Unassembled WGS sequence"/>
</dbReference>